<evidence type="ECO:0000256" key="1">
    <source>
        <dbReference type="ARBA" id="ARBA00009636"/>
    </source>
</evidence>
<keyword evidence="9" id="KW-1185">Reference proteome</keyword>
<evidence type="ECO:0000256" key="4">
    <source>
        <dbReference type="ARBA" id="ARBA00022801"/>
    </source>
</evidence>
<accession>A0AAD9FI19</accession>
<comment type="similarity">
    <text evidence="1">Belongs to the tubulin family.</text>
</comment>
<gene>
    <name evidence="8" type="ORF">KUDE01_009074</name>
</gene>
<dbReference type="SUPFAM" id="SSF55307">
    <property type="entry name" value="Tubulin C-terminal domain-like"/>
    <property type="match status" value="1"/>
</dbReference>
<dbReference type="PANTHER" id="PTHR11588">
    <property type="entry name" value="TUBULIN"/>
    <property type="match status" value="1"/>
</dbReference>
<reference evidence="8" key="1">
    <citation type="submission" date="2023-04" db="EMBL/GenBank/DDBJ databases">
        <title>Chromosome-level genome of Chaenocephalus aceratus.</title>
        <authorList>
            <person name="Park H."/>
        </authorList>
    </citation>
    <scope>NUCLEOTIDE SEQUENCE</scope>
    <source>
        <strain evidence="8">DE</strain>
        <tissue evidence="8">Muscle</tissue>
    </source>
</reference>
<name>A0AAD9FI19_DISEL</name>
<dbReference type="InterPro" id="IPR023123">
    <property type="entry name" value="Tubulin_C"/>
</dbReference>
<dbReference type="InterPro" id="IPR000217">
    <property type="entry name" value="Tubulin"/>
</dbReference>
<dbReference type="InterPro" id="IPR037103">
    <property type="entry name" value="Tubulin/FtsZ-like_C"/>
</dbReference>
<evidence type="ECO:0000256" key="2">
    <source>
        <dbReference type="ARBA" id="ARBA00022701"/>
    </source>
</evidence>
<evidence type="ECO:0000256" key="6">
    <source>
        <dbReference type="ARBA" id="ARBA00049117"/>
    </source>
</evidence>
<dbReference type="GO" id="GO:0007017">
    <property type="term" value="P:microtubule-based process"/>
    <property type="evidence" value="ECO:0007669"/>
    <property type="project" value="InterPro"/>
</dbReference>
<keyword evidence="5" id="KW-0342">GTP-binding</keyword>
<protein>
    <submittedName>
        <fullName evidence="8">Tubulin alpha chain</fullName>
    </submittedName>
</protein>
<dbReference type="GO" id="GO:0005525">
    <property type="term" value="F:GTP binding"/>
    <property type="evidence" value="ECO:0007669"/>
    <property type="project" value="UniProtKB-KW"/>
</dbReference>
<dbReference type="InterPro" id="IPR002452">
    <property type="entry name" value="Alpha_tubulin"/>
</dbReference>
<sequence>MEALFEPANQFVKCDPRHGKYMACFLLYRGDVVPKDVNAAIATIKTKRSIRFVDWCPTGFKVGINYQPPTVVPVETWSSVPLCTDVGEGMEEGEFSEAREDMAALEKDYEEGGIVVKRGGGGALMLADSCLTSSSKDSAGTSGLRLNAMAFCLDSALGSTFAAGLATMASASTGVGAGLGSGVGVGRFGDGAGLGCRFGNGVVSALLAGLLASLDSTLFSETDGAHSWTDGALSGMTSMVLDSGVAAFDGTLDAGRGSSSSS</sequence>
<evidence type="ECO:0000256" key="5">
    <source>
        <dbReference type="ARBA" id="ARBA00023134"/>
    </source>
</evidence>
<dbReference type="Proteomes" id="UP001228049">
    <property type="component" value="Unassembled WGS sequence"/>
</dbReference>
<evidence type="ECO:0000313" key="8">
    <source>
        <dbReference type="EMBL" id="KAK1906678.1"/>
    </source>
</evidence>
<dbReference type="InterPro" id="IPR008280">
    <property type="entry name" value="Tub_FtsZ_C"/>
</dbReference>
<organism evidence="8 9">
    <name type="scientific">Dissostichus eleginoides</name>
    <name type="common">Patagonian toothfish</name>
    <name type="synonym">Dissostichus amissus</name>
    <dbReference type="NCBI Taxonomy" id="100907"/>
    <lineage>
        <taxon>Eukaryota</taxon>
        <taxon>Metazoa</taxon>
        <taxon>Chordata</taxon>
        <taxon>Craniata</taxon>
        <taxon>Vertebrata</taxon>
        <taxon>Euteleostomi</taxon>
        <taxon>Actinopterygii</taxon>
        <taxon>Neopterygii</taxon>
        <taxon>Teleostei</taxon>
        <taxon>Neoteleostei</taxon>
        <taxon>Acanthomorphata</taxon>
        <taxon>Eupercaria</taxon>
        <taxon>Perciformes</taxon>
        <taxon>Notothenioidei</taxon>
        <taxon>Nototheniidae</taxon>
        <taxon>Dissostichus</taxon>
    </lineage>
</organism>
<dbReference type="InterPro" id="IPR018316">
    <property type="entry name" value="Tubulin/FtsZ_2-layer-sand-dom"/>
</dbReference>
<keyword evidence="2" id="KW-0493">Microtubule</keyword>
<comment type="catalytic activity">
    <reaction evidence="6">
        <text>GTP + H2O = GDP + phosphate + H(+)</text>
        <dbReference type="Rhea" id="RHEA:19669"/>
        <dbReference type="ChEBI" id="CHEBI:15377"/>
        <dbReference type="ChEBI" id="CHEBI:15378"/>
        <dbReference type="ChEBI" id="CHEBI:37565"/>
        <dbReference type="ChEBI" id="CHEBI:43474"/>
        <dbReference type="ChEBI" id="CHEBI:58189"/>
    </reaction>
    <physiologicalReaction direction="left-to-right" evidence="6">
        <dbReference type="Rhea" id="RHEA:19670"/>
    </physiologicalReaction>
</comment>
<feature type="domain" description="Tubulin/FtsZ 2-layer sandwich" evidence="7">
    <location>
        <begin position="1"/>
        <end position="78"/>
    </location>
</feature>
<dbReference type="PRINTS" id="PR01162">
    <property type="entry name" value="ALPHATUBULIN"/>
</dbReference>
<dbReference type="Pfam" id="PF03953">
    <property type="entry name" value="Tubulin_C"/>
    <property type="match status" value="1"/>
</dbReference>
<dbReference type="Gene3D" id="1.10.287.600">
    <property type="entry name" value="Helix hairpin bin"/>
    <property type="match status" value="1"/>
</dbReference>
<evidence type="ECO:0000313" key="9">
    <source>
        <dbReference type="Proteomes" id="UP001228049"/>
    </source>
</evidence>
<evidence type="ECO:0000259" key="7">
    <source>
        <dbReference type="Pfam" id="PF03953"/>
    </source>
</evidence>
<dbReference type="GO" id="GO:0005200">
    <property type="term" value="F:structural constituent of cytoskeleton"/>
    <property type="evidence" value="ECO:0007669"/>
    <property type="project" value="InterPro"/>
</dbReference>
<comment type="caution">
    <text evidence="8">The sequence shown here is derived from an EMBL/GenBank/DDBJ whole genome shotgun (WGS) entry which is preliminary data.</text>
</comment>
<proteinExistence type="inferred from homology"/>
<dbReference type="Gene3D" id="3.30.1330.20">
    <property type="entry name" value="Tubulin/FtsZ, C-terminal domain"/>
    <property type="match status" value="1"/>
</dbReference>
<keyword evidence="4" id="KW-0378">Hydrolase</keyword>
<dbReference type="EMBL" id="JASDAP010000001">
    <property type="protein sequence ID" value="KAK1906678.1"/>
    <property type="molecule type" value="Genomic_DNA"/>
</dbReference>
<dbReference type="GO" id="GO:0016787">
    <property type="term" value="F:hydrolase activity"/>
    <property type="evidence" value="ECO:0007669"/>
    <property type="project" value="UniProtKB-KW"/>
</dbReference>
<dbReference type="GO" id="GO:0005874">
    <property type="term" value="C:microtubule"/>
    <property type="evidence" value="ECO:0007669"/>
    <property type="project" value="UniProtKB-KW"/>
</dbReference>
<keyword evidence="3" id="KW-0547">Nucleotide-binding</keyword>
<evidence type="ECO:0000256" key="3">
    <source>
        <dbReference type="ARBA" id="ARBA00022741"/>
    </source>
</evidence>
<dbReference type="AlphaFoldDB" id="A0AAD9FI19"/>